<dbReference type="PANTHER" id="PTHR40111:SF1">
    <property type="entry name" value="CEPHALOSPORIN-C DEACETYLASE"/>
    <property type="match status" value="1"/>
</dbReference>
<gene>
    <name evidence="2" type="ORF">JOF53_000881</name>
</gene>
<keyword evidence="3" id="KW-1185">Reference proteome</keyword>
<dbReference type="SUPFAM" id="SSF53474">
    <property type="entry name" value="alpha/beta-Hydrolases"/>
    <property type="match status" value="1"/>
</dbReference>
<name>A0ABS5A5Y0_9PSEU</name>
<dbReference type="EC" id="3.1.1.41" evidence="2"/>
<dbReference type="EMBL" id="JAGIOO010000001">
    <property type="protein sequence ID" value="MBP2472009.1"/>
    <property type="molecule type" value="Genomic_DNA"/>
</dbReference>
<dbReference type="InterPro" id="IPR029058">
    <property type="entry name" value="AB_hydrolase_fold"/>
</dbReference>
<protein>
    <submittedName>
        <fullName evidence="2">Cephalosporin-C deacetylase</fullName>
        <ecNumber evidence="2">3.1.1.41</ecNumber>
    </submittedName>
</protein>
<dbReference type="GO" id="GO:0047739">
    <property type="term" value="F:cephalosporin-C deacetylase activity"/>
    <property type="evidence" value="ECO:0007669"/>
    <property type="project" value="UniProtKB-EC"/>
</dbReference>
<evidence type="ECO:0000313" key="3">
    <source>
        <dbReference type="Proteomes" id="UP001519363"/>
    </source>
</evidence>
<evidence type="ECO:0000259" key="1">
    <source>
        <dbReference type="Pfam" id="PF05448"/>
    </source>
</evidence>
<dbReference type="PANTHER" id="PTHR40111">
    <property type="entry name" value="CEPHALOSPORIN-C DEACETYLASE"/>
    <property type="match status" value="1"/>
</dbReference>
<dbReference type="InterPro" id="IPR039069">
    <property type="entry name" value="CE7"/>
</dbReference>
<dbReference type="Pfam" id="PF05448">
    <property type="entry name" value="AXE1"/>
    <property type="match status" value="1"/>
</dbReference>
<dbReference type="RefSeq" id="WP_086782069.1">
    <property type="nucleotide sequence ID" value="NZ_JAGIOO010000001.1"/>
</dbReference>
<feature type="domain" description="Acetyl xylan esterase" evidence="1">
    <location>
        <begin position="2"/>
        <end position="306"/>
    </location>
</feature>
<comment type="caution">
    <text evidence="2">The sequence shown here is derived from an EMBL/GenBank/DDBJ whole genome shotgun (WGS) entry which is preliminary data.</text>
</comment>
<proteinExistence type="predicted"/>
<organism evidence="2 3">
    <name type="scientific">Crossiella equi</name>
    <dbReference type="NCBI Taxonomy" id="130796"/>
    <lineage>
        <taxon>Bacteria</taxon>
        <taxon>Bacillati</taxon>
        <taxon>Actinomycetota</taxon>
        <taxon>Actinomycetes</taxon>
        <taxon>Pseudonocardiales</taxon>
        <taxon>Pseudonocardiaceae</taxon>
        <taxon>Crossiella</taxon>
    </lineage>
</organism>
<keyword evidence="2" id="KW-0378">Hydrolase</keyword>
<reference evidence="2 3" key="1">
    <citation type="submission" date="2021-03" db="EMBL/GenBank/DDBJ databases">
        <title>Sequencing the genomes of 1000 actinobacteria strains.</title>
        <authorList>
            <person name="Klenk H.-P."/>
        </authorList>
    </citation>
    <scope>NUCLEOTIDE SEQUENCE [LARGE SCALE GENOMIC DNA]</scope>
    <source>
        <strain evidence="2 3">DSM 44580</strain>
    </source>
</reference>
<dbReference type="Gene3D" id="3.40.50.1820">
    <property type="entry name" value="alpha/beta hydrolase"/>
    <property type="match status" value="1"/>
</dbReference>
<dbReference type="Proteomes" id="UP001519363">
    <property type="component" value="Unassembled WGS sequence"/>
</dbReference>
<accession>A0ABS5A5Y0</accession>
<dbReference type="InterPro" id="IPR008391">
    <property type="entry name" value="AXE1_dom"/>
</dbReference>
<sequence length="331" mass="36038">MLTDLDHEALWHYRGDFTEPADFDAFWQTTLDAAREHDLAVRLRPVQAHLRTVEVHDVTFAGFGGHPIRGWLRVPRHRQGRLPAIVQFHGYGSGRGTPVEELVWSAAGYAHLVVDTRGQGGAHAGGATGDPVGTSWPSHPGFLTRGIEDEHTYFYRRVFTDAVRAVDAVRGLDVVDPARVAVVGNSQGGGIALAVAGLVPDVAALYAQAPFFADVRRALRVTGTQPYAELIGYLAAQRRHADRVFRTLGYFDGLAFAARATAPAWFSCGLRDDVVPPSTTFAAYHAYRGPKQIQAWEHNGHEAGGAEDTALVLAAFGSLLLHDTFALEEQR</sequence>
<evidence type="ECO:0000313" key="2">
    <source>
        <dbReference type="EMBL" id="MBP2472009.1"/>
    </source>
</evidence>